<dbReference type="Proteomes" id="UP000266673">
    <property type="component" value="Unassembled WGS sequence"/>
</dbReference>
<evidence type="ECO:0000256" key="6">
    <source>
        <dbReference type="SAM" id="MobiDB-lite"/>
    </source>
</evidence>
<keyword evidence="5" id="KW-0539">Nucleus</keyword>
<evidence type="ECO:0000313" key="8">
    <source>
        <dbReference type="EMBL" id="RIB02947.1"/>
    </source>
</evidence>
<dbReference type="InterPro" id="IPR000679">
    <property type="entry name" value="Znf_GATA"/>
</dbReference>
<protein>
    <recommendedName>
        <fullName evidence="7">GATA-type domain-containing protein</fullName>
    </recommendedName>
</protein>
<dbReference type="GO" id="GO:0008270">
    <property type="term" value="F:zinc ion binding"/>
    <property type="evidence" value="ECO:0007669"/>
    <property type="project" value="InterPro"/>
</dbReference>
<feature type="domain" description="GATA-type" evidence="7">
    <location>
        <begin position="450"/>
        <end position="503"/>
    </location>
</feature>
<organism evidence="8 9">
    <name type="scientific">Gigaspora rosea</name>
    <dbReference type="NCBI Taxonomy" id="44941"/>
    <lineage>
        <taxon>Eukaryota</taxon>
        <taxon>Fungi</taxon>
        <taxon>Fungi incertae sedis</taxon>
        <taxon>Mucoromycota</taxon>
        <taxon>Glomeromycotina</taxon>
        <taxon>Glomeromycetes</taxon>
        <taxon>Diversisporales</taxon>
        <taxon>Gigasporaceae</taxon>
        <taxon>Gigaspora</taxon>
    </lineage>
</organism>
<sequence length="506" mass="57968">MSNSTNYGSYTPQSSVNNHQQSQAFAYSQQHQVPPYVHQHMGVSPYYYNQPLAMLRPQVAPLHYAASYATPQQNDTTSVYKSSYSTFNTLIAPRRTTRQAVYEVTKPTKLTSKRKFWSTYASRLRQGTTALVLPVQLRGGKKRQRGGGHSTEDSDGIGELFEDDDRGTPPAEKRLAVGLNTVNGEIPVVRRKRNRTRHIYNSQKELDRNAEQREILIPIRLDIDLDTHKLRDTFTWNLNEKLIIPEHFAEIMCYDLDLPINEFVPLIAESIRKQIQEHEPVAESNVSTEDTRVTINLDIHVGRLNLRDRFEWDLSSDLTPEEFSKILVADLGIGGEFVTMIAHSIHEQILKYKKDIKSDDSDNESAPLKSVFRAYEDADEWSPVLNLLSNEELEKIRLDQERDIRRMRRATTRNIARSKPSRSTVTNGIDHSSIYINQRTRNDTKLTLDELEIWRCMHCGVDGHTTPLVRKGPDGGKSLCNACGLVWLNKGELPPHRKSMFKKDEI</sequence>
<evidence type="ECO:0000256" key="2">
    <source>
        <dbReference type="ARBA" id="ARBA00010239"/>
    </source>
</evidence>
<dbReference type="CDD" id="cd00202">
    <property type="entry name" value="ZnF_GATA"/>
    <property type="match status" value="1"/>
</dbReference>
<dbReference type="EMBL" id="QKWP01002540">
    <property type="protein sequence ID" value="RIB02947.1"/>
    <property type="molecule type" value="Genomic_DNA"/>
</dbReference>
<dbReference type="InterPro" id="IPR013088">
    <property type="entry name" value="Znf_NHR/GATA"/>
</dbReference>
<evidence type="ECO:0000259" key="7">
    <source>
        <dbReference type="SMART" id="SM00401"/>
    </source>
</evidence>
<evidence type="ECO:0000256" key="3">
    <source>
        <dbReference type="ARBA" id="ARBA00023015"/>
    </source>
</evidence>
<dbReference type="GO" id="GO:0000228">
    <property type="term" value="C:nuclear chromosome"/>
    <property type="evidence" value="ECO:0007669"/>
    <property type="project" value="InterPro"/>
</dbReference>
<dbReference type="GO" id="GO:0006338">
    <property type="term" value="P:chromatin remodeling"/>
    <property type="evidence" value="ECO:0007669"/>
    <property type="project" value="InterPro"/>
</dbReference>
<evidence type="ECO:0000256" key="5">
    <source>
        <dbReference type="ARBA" id="ARBA00023242"/>
    </source>
</evidence>
<dbReference type="STRING" id="44941.A0A397U1M8"/>
<dbReference type="PANTHER" id="PTHR10019">
    <property type="entry name" value="SNF5"/>
    <property type="match status" value="1"/>
</dbReference>
<comment type="subcellular location">
    <subcellularLocation>
        <location evidence="1">Nucleus</location>
    </subcellularLocation>
</comment>
<keyword evidence="9" id="KW-1185">Reference proteome</keyword>
<accession>A0A397U1M8</accession>
<dbReference type="AlphaFoldDB" id="A0A397U1M8"/>
<feature type="compositionally biased region" description="Acidic residues" evidence="6">
    <location>
        <begin position="153"/>
        <end position="165"/>
    </location>
</feature>
<dbReference type="Pfam" id="PF04855">
    <property type="entry name" value="SNF5"/>
    <property type="match status" value="1"/>
</dbReference>
<dbReference type="SUPFAM" id="SSF57716">
    <property type="entry name" value="Glucocorticoid receptor-like (DNA-binding domain)"/>
    <property type="match status" value="1"/>
</dbReference>
<reference evidence="8 9" key="1">
    <citation type="submission" date="2018-06" db="EMBL/GenBank/DDBJ databases">
        <title>Comparative genomics reveals the genomic features of Rhizophagus irregularis, R. cerebriforme, R. diaphanum and Gigaspora rosea, and their symbiotic lifestyle signature.</title>
        <authorList>
            <person name="Morin E."/>
            <person name="San Clemente H."/>
            <person name="Chen E.C.H."/>
            <person name="De La Providencia I."/>
            <person name="Hainaut M."/>
            <person name="Kuo A."/>
            <person name="Kohler A."/>
            <person name="Murat C."/>
            <person name="Tang N."/>
            <person name="Roy S."/>
            <person name="Loubradou J."/>
            <person name="Henrissat B."/>
            <person name="Grigoriev I.V."/>
            <person name="Corradi N."/>
            <person name="Roux C."/>
            <person name="Martin F.M."/>
        </authorList>
    </citation>
    <scope>NUCLEOTIDE SEQUENCE [LARGE SCALE GENOMIC DNA]</scope>
    <source>
        <strain evidence="8 9">DAOM 194757</strain>
    </source>
</reference>
<evidence type="ECO:0000256" key="1">
    <source>
        <dbReference type="ARBA" id="ARBA00004123"/>
    </source>
</evidence>
<feature type="region of interest" description="Disordered" evidence="6">
    <location>
        <begin position="138"/>
        <end position="172"/>
    </location>
</feature>
<dbReference type="Pfam" id="PF00320">
    <property type="entry name" value="GATA"/>
    <property type="match status" value="1"/>
</dbReference>
<gene>
    <name evidence="8" type="ORF">C2G38_2049666</name>
</gene>
<dbReference type="GO" id="GO:0006355">
    <property type="term" value="P:regulation of DNA-templated transcription"/>
    <property type="evidence" value="ECO:0007669"/>
    <property type="project" value="InterPro"/>
</dbReference>
<evidence type="ECO:0000256" key="4">
    <source>
        <dbReference type="ARBA" id="ARBA00023163"/>
    </source>
</evidence>
<evidence type="ECO:0000313" key="9">
    <source>
        <dbReference type="Proteomes" id="UP000266673"/>
    </source>
</evidence>
<keyword evidence="4" id="KW-0804">Transcription</keyword>
<name>A0A397U1M8_9GLOM</name>
<keyword evidence="3" id="KW-0805">Transcription regulation</keyword>
<proteinExistence type="inferred from homology"/>
<dbReference type="SMART" id="SM00401">
    <property type="entry name" value="ZnF_GATA"/>
    <property type="match status" value="1"/>
</dbReference>
<comment type="similarity">
    <text evidence="2">Belongs to the SNF5 family.</text>
</comment>
<dbReference type="OrthoDB" id="10258327at2759"/>
<dbReference type="GO" id="GO:0043565">
    <property type="term" value="F:sequence-specific DNA binding"/>
    <property type="evidence" value="ECO:0007669"/>
    <property type="project" value="InterPro"/>
</dbReference>
<dbReference type="Gene3D" id="3.30.50.10">
    <property type="entry name" value="Erythroid Transcription Factor GATA-1, subunit A"/>
    <property type="match status" value="1"/>
</dbReference>
<dbReference type="InterPro" id="IPR006939">
    <property type="entry name" value="SNF5"/>
</dbReference>
<comment type="caution">
    <text evidence="8">The sequence shown here is derived from an EMBL/GenBank/DDBJ whole genome shotgun (WGS) entry which is preliminary data.</text>
</comment>